<evidence type="ECO:0000313" key="5">
    <source>
        <dbReference type="EMBL" id="KRN26800.1"/>
    </source>
</evidence>
<dbReference type="PANTHER" id="PTHR43150:SF4">
    <property type="entry name" value="L-GLYCERALDEHYDE 3-PHOSPHATE REDUCTASE"/>
    <property type="match status" value="1"/>
</dbReference>
<dbReference type="InterPro" id="IPR036812">
    <property type="entry name" value="NAD(P)_OxRdtase_dom_sf"/>
</dbReference>
<protein>
    <submittedName>
        <fullName evidence="5">Aldo keto reductase</fullName>
    </submittedName>
</protein>
<evidence type="ECO:0000256" key="3">
    <source>
        <dbReference type="ARBA" id="ARBA00023002"/>
    </source>
</evidence>
<dbReference type="STRING" id="1618.IV36_GL001516"/>
<accession>A0A0R2FEC0</accession>
<evidence type="ECO:0000256" key="2">
    <source>
        <dbReference type="ARBA" id="ARBA00022857"/>
    </source>
</evidence>
<dbReference type="Pfam" id="PF00248">
    <property type="entry name" value="Aldo_ket_red"/>
    <property type="match status" value="1"/>
</dbReference>
<sequence>MKGMVQMFKADDKRYEYLPMRRVGSTGLVLPVISLGLWRNFDSNSPYYERKQLILHAFNRGVFSFDCADRYGNPEVGSAESLLGNVLKDELRPYRDELVITTKVGYETGPGPYGQMLSRKSILQSIDRSLERLQTDYVDIYYAHRFDSETDLFESVQALDQVVRQGKALYIGISNFDNKQTKEAIRLFKELGTPFTVNQVSYNMLNTTIENDGLLDTLRKEHRGLVAYGPLAEGLLSSRYLKEIPANFPIHHTSKKVFDKGEKNVLLKLNALNEIAQKRNQTLSQLALSWLLADEVVSSVIIGTTSEAHLDDNLEAAKNMSFTENEKIEIRKITDLFN</sequence>
<evidence type="ECO:0000256" key="1">
    <source>
        <dbReference type="ARBA" id="ARBA00006515"/>
    </source>
</evidence>
<dbReference type="AlphaFoldDB" id="A0A0R2FEC0"/>
<feature type="domain" description="NADP-dependent oxidoreductase" evidence="4">
    <location>
        <begin position="33"/>
        <end position="333"/>
    </location>
</feature>
<dbReference type="PATRIC" id="fig|1618.3.peg.1534"/>
<dbReference type="Gene3D" id="3.20.20.100">
    <property type="entry name" value="NADP-dependent oxidoreductase domain"/>
    <property type="match status" value="1"/>
</dbReference>
<dbReference type="SUPFAM" id="SSF51430">
    <property type="entry name" value="NAD(P)-linked oxidoreductase"/>
    <property type="match status" value="1"/>
</dbReference>
<dbReference type="CDD" id="cd19089">
    <property type="entry name" value="AKR_AKR14A1_2"/>
    <property type="match status" value="1"/>
</dbReference>
<dbReference type="EMBL" id="JQAR01000033">
    <property type="protein sequence ID" value="KRN26800.1"/>
    <property type="molecule type" value="Genomic_DNA"/>
</dbReference>
<keyword evidence="2" id="KW-0521">NADP</keyword>
<dbReference type="GO" id="GO:0051596">
    <property type="term" value="P:methylglyoxal catabolic process"/>
    <property type="evidence" value="ECO:0007669"/>
    <property type="project" value="TreeGrafter"/>
</dbReference>
<dbReference type="Proteomes" id="UP000051727">
    <property type="component" value="Unassembled WGS sequence"/>
</dbReference>
<reference evidence="5 6" key="1">
    <citation type="journal article" date="2015" name="Genome Announc.">
        <title>Expanding the biotechnology potential of lactobacilli through comparative genomics of 213 strains and associated genera.</title>
        <authorList>
            <person name="Sun Z."/>
            <person name="Harris H.M."/>
            <person name="McCann A."/>
            <person name="Guo C."/>
            <person name="Argimon S."/>
            <person name="Zhang W."/>
            <person name="Yang X."/>
            <person name="Jeffery I.B."/>
            <person name="Cooney J.C."/>
            <person name="Kagawa T.F."/>
            <person name="Liu W."/>
            <person name="Song Y."/>
            <person name="Salvetti E."/>
            <person name="Wrobel A."/>
            <person name="Rasinkangas P."/>
            <person name="Parkhill J."/>
            <person name="Rea M.C."/>
            <person name="O'Sullivan O."/>
            <person name="Ritari J."/>
            <person name="Douillard F.P."/>
            <person name="Paul Ross R."/>
            <person name="Yang R."/>
            <person name="Briner A.E."/>
            <person name="Felis G.E."/>
            <person name="de Vos W.M."/>
            <person name="Barrangou R."/>
            <person name="Klaenhammer T.R."/>
            <person name="Caufield P.W."/>
            <person name="Cui Y."/>
            <person name="Zhang H."/>
            <person name="O'Toole P.W."/>
        </authorList>
    </citation>
    <scope>NUCLEOTIDE SEQUENCE [LARGE SCALE GENOMIC DNA]</scope>
    <source>
        <strain evidence="5 6">ATCC 27304</strain>
    </source>
</reference>
<dbReference type="InterPro" id="IPR023210">
    <property type="entry name" value="NADP_OxRdtase_dom"/>
</dbReference>
<evidence type="ECO:0000313" key="6">
    <source>
        <dbReference type="Proteomes" id="UP000051727"/>
    </source>
</evidence>
<gene>
    <name evidence="5" type="ORF">IV36_GL001516</name>
</gene>
<keyword evidence="3" id="KW-0560">Oxidoreductase</keyword>
<organism evidence="5 6">
    <name type="scientific">Liquorilactobacillus mali</name>
    <dbReference type="NCBI Taxonomy" id="1618"/>
    <lineage>
        <taxon>Bacteria</taxon>
        <taxon>Bacillati</taxon>
        <taxon>Bacillota</taxon>
        <taxon>Bacilli</taxon>
        <taxon>Lactobacillales</taxon>
        <taxon>Lactobacillaceae</taxon>
        <taxon>Liquorilactobacillus</taxon>
    </lineage>
</organism>
<dbReference type="PANTHER" id="PTHR43150">
    <property type="entry name" value="HYPERKINETIC, ISOFORM M"/>
    <property type="match status" value="1"/>
</dbReference>
<dbReference type="InterPro" id="IPR005399">
    <property type="entry name" value="K_chnl_volt-dep_bsu_KCNAB-rel"/>
</dbReference>
<proteinExistence type="inferred from homology"/>
<comment type="similarity">
    <text evidence="1">Belongs to the shaker potassium channel beta subunit family.</text>
</comment>
<comment type="caution">
    <text evidence="5">The sequence shown here is derived from an EMBL/GenBank/DDBJ whole genome shotgun (WGS) entry which is preliminary data.</text>
</comment>
<name>A0A0R2FEC0_9LACO</name>
<evidence type="ECO:0000259" key="4">
    <source>
        <dbReference type="Pfam" id="PF00248"/>
    </source>
</evidence>
<dbReference type="GO" id="GO:0016491">
    <property type="term" value="F:oxidoreductase activity"/>
    <property type="evidence" value="ECO:0007669"/>
    <property type="project" value="UniProtKB-KW"/>
</dbReference>